<sequence>MSIFAIMDEDEDPVEHEIDVFLSKSLAERLYLFQFPVRPSNMTYDHVNHHKAKVKPKQKKIGDLILIWVDTMYFHIAEHLHCPMMDKQNLTSTLSTDNPSRYAVGLLKDGELHLTPLNAMIQMRPTFNYLDQSDSKTKDFSAGDGAGDSSQDEEEEAKPVTMKFARQETEEAKARRLASYDYLVKKGEEEDWINLEVHGIDTGMAESQRLHLFAAKNEDVREFQALPNEYLTMLVPPSDKTQEEKPEMPSNVLSLTQLRTMPLPDQVKALLTNAKVMRLNQLMALLPQGTDTMATLKSLQQVAVLVQGCWVVKSEILYPKEVCSPHSGVSSEHLCRGRDYVIWRFTQSCHVTRKDIASVVKLPAEDVKDILEQMSKIRANCGWEFLFATDNDFLNRYPDIVQRQKMLWDAKYQTLCKQLKIPKEHEKKFKDKDQGNVTNEKPARRRRNSSKSARKRTLSGRSISDYSDVEMDTSTKSDLDNSADDTDSAIQNEPMEIQDSNHVSNGPVTMATNSNCDISNISVELKSELVNFVQEKLFSRFILTARELRRLFTMKQAQCPPGHVLNDGVSDKLLEEILYEVGGVKLTNQWPPNTTPEPLYALPKTGDKFDAVRGILLGMFNTSHKITRKNFLKLVEDELDLSLSEDDGKLLLKDYCIQRGPLWLLKGTSLENS</sequence>
<dbReference type="InterPro" id="IPR045576">
    <property type="entry name" value="RPC5_C"/>
</dbReference>
<dbReference type="Proteomes" id="UP001217089">
    <property type="component" value="Unassembled WGS sequence"/>
</dbReference>
<dbReference type="PANTHER" id="PTHR12069:SF0">
    <property type="entry name" value="DNA-DIRECTED RNA POLYMERASE III SUBUNIT RPC5"/>
    <property type="match status" value="1"/>
</dbReference>
<comment type="caution">
    <text evidence="3">The sequence shown here is derived from an EMBL/GenBank/DDBJ whole genome shotgun (WGS) entry which is preliminary data.</text>
</comment>
<feature type="region of interest" description="Disordered" evidence="1">
    <location>
        <begin position="426"/>
        <end position="487"/>
    </location>
</feature>
<dbReference type="Pfam" id="PF19725">
    <property type="entry name" value="RPC5_C"/>
    <property type="match status" value="1"/>
</dbReference>
<feature type="domain" description="DNA-directed RNA polymerase III subunit RPC5 C-terminal" evidence="2">
    <location>
        <begin position="459"/>
        <end position="668"/>
    </location>
</feature>
<accession>A0ABQ9FNT6</accession>
<evidence type="ECO:0000259" key="2">
    <source>
        <dbReference type="Pfam" id="PF19725"/>
    </source>
</evidence>
<proteinExistence type="predicted"/>
<dbReference type="InterPro" id="IPR006886">
    <property type="entry name" value="RNA_pol_III_Rpc5"/>
</dbReference>
<name>A0ABQ9FNT6_TEGGR</name>
<evidence type="ECO:0000256" key="1">
    <source>
        <dbReference type="SAM" id="MobiDB-lite"/>
    </source>
</evidence>
<protein>
    <recommendedName>
        <fullName evidence="2">DNA-directed RNA polymerase III subunit RPC5 C-terminal domain-containing protein</fullName>
    </recommendedName>
</protein>
<reference evidence="3 4" key="1">
    <citation type="submission" date="2022-12" db="EMBL/GenBank/DDBJ databases">
        <title>Chromosome-level genome of Tegillarca granosa.</title>
        <authorList>
            <person name="Kim J."/>
        </authorList>
    </citation>
    <scope>NUCLEOTIDE SEQUENCE [LARGE SCALE GENOMIC DNA]</scope>
    <source>
        <strain evidence="3">Teg-2019</strain>
        <tissue evidence="3">Adductor muscle</tissue>
    </source>
</reference>
<dbReference type="EMBL" id="JARBDR010000214">
    <property type="protein sequence ID" value="KAJ8318964.1"/>
    <property type="molecule type" value="Genomic_DNA"/>
</dbReference>
<dbReference type="Pfam" id="PF04801">
    <property type="entry name" value="RPC5"/>
    <property type="match status" value="1"/>
</dbReference>
<organism evidence="3 4">
    <name type="scientific">Tegillarca granosa</name>
    <name type="common">Malaysian cockle</name>
    <name type="synonym">Anadara granosa</name>
    <dbReference type="NCBI Taxonomy" id="220873"/>
    <lineage>
        <taxon>Eukaryota</taxon>
        <taxon>Metazoa</taxon>
        <taxon>Spiralia</taxon>
        <taxon>Lophotrochozoa</taxon>
        <taxon>Mollusca</taxon>
        <taxon>Bivalvia</taxon>
        <taxon>Autobranchia</taxon>
        <taxon>Pteriomorphia</taxon>
        <taxon>Arcoida</taxon>
        <taxon>Arcoidea</taxon>
        <taxon>Arcidae</taxon>
        <taxon>Tegillarca</taxon>
    </lineage>
</organism>
<evidence type="ECO:0000313" key="4">
    <source>
        <dbReference type="Proteomes" id="UP001217089"/>
    </source>
</evidence>
<feature type="compositionally biased region" description="Basic residues" evidence="1">
    <location>
        <begin position="443"/>
        <end position="458"/>
    </location>
</feature>
<dbReference type="PANTHER" id="PTHR12069">
    <property type="entry name" value="DNA-DIRECTED RNA POLYMERASES III 80 KDA POLYPEPTIDE RNA POLYMERASE III SUBUNIT 5"/>
    <property type="match status" value="1"/>
</dbReference>
<gene>
    <name evidence="3" type="ORF">KUTeg_004055</name>
</gene>
<evidence type="ECO:0000313" key="3">
    <source>
        <dbReference type="EMBL" id="KAJ8318964.1"/>
    </source>
</evidence>
<feature type="region of interest" description="Disordered" evidence="1">
    <location>
        <begin position="138"/>
        <end position="160"/>
    </location>
</feature>
<keyword evidence="4" id="KW-1185">Reference proteome</keyword>